<dbReference type="EMBL" id="AJIL01000029">
    <property type="protein sequence ID" value="KNF01531.1"/>
    <property type="molecule type" value="Genomic_DNA"/>
</dbReference>
<proteinExistence type="predicted"/>
<dbReference type="OrthoDB" id="2515820at2759"/>
<evidence type="ECO:0008006" key="3">
    <source>
        <dbReference type="Google" id="ProtNLM"/>
    </source>
</evidence>
<reference evidence="2" key="1">
    <citation type="submission" date="2014-03" db="EMBL/GenBank/DDBJ databases">
        <title>The Genome Sequence of Puccinia striiformis f. sp. tritici PST-78.</title>
        <authorList>
            <consortium name="The Broad Institute Genome Sequencing Platform"/>
            <person name="Cuomo C."/>
            <person name="Hulbert S."/>
            <person name="Chen X."/>
            <person name="Walker B."/>
            <person name="Young S.K."/>
            <person name="Zeng Q."/>
            <person name="Gargeya S."/>
            <person name="Fitzgerald M."/>
            <person name="Haas B."/>
            <person name="Abouelleil A."/>
            <person name="Alvarado L."/>
            <person name="Arachchi H.M."/>
            <person name="Berlin A.M."/>
            <person name="Chapman S.B."/>
            <person name="Goldberg J."/>
            <person name="Griggs A."/>
            <person name="Gujja S."/>
            <person name="Hansen M."/>
            <person name="Howarth C."/>
            <person name="Imamovic A."/>
            <person name="Larimer J."/>
            <person name="McCowan C."/>
            <person name="Montmayeur A."/>
            <person name="Murphy C."/>
            <person name="Neiman D."/>
            <person name="Pearson M."/>
            <person name="Priest M."/>
            <person name="Roberts A."/>
            <person name="Saif S."/>
            <person name="Shea T."/>
            <person name="Sisk P."/>
            <person name="Sykes S."/>
            <person name="Wortman J."/>
            <person name="Nusbaum C."/>
            <person name="Birren B."/>
        </authorList>
    </citation>
    <scope>NUCLEOTIDE SEQUENCE [LARGE SCALE GENOMIC DNA]</scope>
    <source>
        <strain evidence="2">race PST-78</strain>
    </source>
</reference>
<protein>
    <recommendedName>
        <fullName evidence="3">ACT domain-containing protein</fullName>
    </recommendedName>
</protein>
<sequence>MTTPTEFDYDRYTYFTLTVEEGTTGAEIMADLSGKLGRLEAVLLGQLGEITDEWILRLSIPTNVLLSDREQLDHLLKTFADVPGIRHSSVIQSPTRRSKRALLDLPAPLDHHDQSLPSQT</sequence>
<comment type="caution">
    <text evidence="1">The sequence shown here is derived from an EMBL/GenBank/DDBJ whole genome shotgun (WGS) entry which is preliminary data.</text>
</comment>
<keyword evidence="2" id="KW-1185">Reference proteome</keyword>
<dbReference type="Proteomes" id="UP000054564">
    <property type="component" value="Unassembled WGS sequence"/>
</dbReference>
<organism evidence="1 2">
    <name type="scientific">Puccinia striiformis f. sp. tritici PST-78</name>
    <dbReference type="NCBI Taxonomy" id="1165861"/>
    <lineage>
        <taxon>Eukaryota</taxon>
        <taxon>Fungi</taxon>
        <taxon>Dikarya</taxon>
        <taxon>Basidiomycota</taxon>
        <taxon>Pucciniomycotina</taxon>
        <taxon>Pucciniomycetes</taxon>
        <taxon>Pucciniales</taxon>
        <taxon>Pucciniaceae</taxon>
        <taxon>Puccinia</taxon>
    </lineage>
</organism>
<gene>
    <name evidence="1" type="ORF">PSTG_05311</name>
</gene>
<accession>A0A0L0VQI6</accession>
<evidence type="ECO:0000313" key="2">
    <source>
        <dbReference type="Proteomes" id="UP000054564"/>
    </source>
</evidence>
<name>A0A0L0VQI6_9BASI</name>
<evidence type="ECO:0000313" key="1">
    <source>
        <dbReference type="EMBL" id="KNF01531.1"/>
    </source>
</evidence>
<dbReference type="AlphaFoldDB" id="A0A0L0VQI6"/>